<sequence>MRCEWHGRQAIIGVGLLIAMFFLIGWDLAKMTAAERSQALPSQAELAKLPPDGGERYNRLVFEQSPYLLQHATNPIDWYPWGEAAFAKAKRENKPIFLSIGYSTCHWCHVMERESFADAEVAQLMSSYFVAVKVDREERPDVDSVYMQVCQYTSRSCGWPLNVILTPERKPFFVGTYLPKKERFGRPGMLELLPRVNRIWREREGEVQNLADRVVAALQPQPQTDNASKNLDQATLQLAYQQLSTLYDAEHGGMGQAPKFPKPLMLSYLLRYWKRTGDAKALEMVEHTLQAIRRGGIYDHVGFGFHRYATDEMWLLPHFEKMLYNQALLLMVYTEAYQTTGKALYAQTAHEIATYVRRDMTSPEGGFYSAEDADSEGEEGIFYLWTTAEVEQILGAEAAVLFKDIYTLMPEGNFDDGKTVNQNIPHLTESMAEAAKRLQMSETALRQRLEASRKQLFAARKKRIHPFKDDKILTDWNGLMIAALAKAGQGLNAPGYVATAKKAADFLLHSLRGEDGRLHKRYRQGQAGLTAHINDYAYVIWGLLELYEATFEVPYLQTAIDLQHLMLKSFWDEQQGGFFYTAHDSEKLLTRRKDAIDMALPSGNSVTALNLLRLERMTSNTAFADKASALFRAFASEASQSPASYTLLMSATDFALGPSFEVVISGQPGSPDTEAMLSALRQRFLPHKVVVFRPGDAPSPPIAAVAPFTQTQKPLQGKATAYVCQNYICNKPTTDPQVMLSALGVPN</sequence>
<dbReference type="Gene3D" id="1.50.10.10">
    <property type="match status" value="1"/>
</dbReference>
<dbReference type="AlphaFoldDB" id="W4L736"/>
<evidence type="ECO:0000313" key="3">
    <source>
        <dbReference type="EMBL" id="ETW93171.1"/>
    </source>
</evidence>
<dbReference type="SUPFAM" id="SSF48208">
    <property type="entry name" value="Six-hairpin glycosidases"/>
    <property type="match status" value="1"/>
</dbReference>
<dbReference type="SUPFAM" id="SSF52833">
    <property type="entry name" value="Thioredoxin-like"/>
    <property type="match status" value="1"/>
</dbReference>
<dbReference type="HOGENOM" id="CLU_014051_4_1_7"/>
<dbReference type="InterPro" id="IPR024705">
    <property type="entry name" value="Ssp411"/>
</dbReference>
<dbReference type="Gene3D" id="1.50.10.20">
    <property type="match status" value="1"/>
</dbReference>
<dbReference type="Proteomes" id="UP000019141">
    <property type="component" value="Unassembled WGS sequence"/>
</dbReference>
<dbReference type="Gene3D" id="3.40.30.10">
    <property type="entry name" value="Glutaredoxin"/>
    <property type="match status" value="1"/>
</dbReference>
<feature type="domain" description="Spermatogenesis-associated protein 20-like TRX" evidence="2">
    <location>
        <begin position="58"/>
        <end position="219"/>
    </location>
</feature>
<keyword evidence="4" id="KW-1185">Reference proteome</keyword>
<dbReference type="Pfam" id="PF03190">
    <property type="entry name" value="Thioredox_DsbH"/>
    <property type="match status" value="1"/>
</dbReference>
<dbReference type="PIRSF" id="PIRSF006402">
    <property type="entry name" value="UCP006402_thioredoxin"/>
    <property type="match status" value="1"/>
</dbReference>
<keyword evidence="1" id="KW-1133">Transmembrane helix</keyword>
<dbReference type="EMBL" id="AZHW01001292">
    <property type="protein sequence ID" value="ETW93171.1"/>
    <property type="molecule type" value="Genomic_DNA"/>
</dbReference>
<organism evidence="3 4">
    <name type="scientific">Entotheonella factor</name>
    <dbReference type="NCBI Taxonomy" id="1429438"/>
    <lineage>
        <taxon>Bacteria</taxon>
        <taxon>Pseudomonadati</taxon>
        <taxon>Nitrospinota/Tectimicrobiota group</taxon>
        <taxon>Candidatus Tectimicrobiota</taxon>
        <taxon>Candidatus Entotheonellia</taxon>
        <taxon>Candidatus Entotheonellales</taxon>
        <taxon>Candidatus Entotheonellaceae</taxon>
        <taxon>Candidatus Entotheonella</taxon>
    </lineage>
</organism>
<evidence type="ECO:0000259" key="2">
    <source>
        <dbReference type="Pfam" id="PF03190"/>
    </source>
</evidence>
<keyword evidence="1" id="KW-0472">Membrane</keyword>
<comment type="caution">
    <text evidence="3">The sequence shown here is derived from an EMBL/GenBank/DDBJ whole genome shotgun (WGS) entry which is preliminary data.</text>
</comment>
<dbReference type="InterPro" id="IPR004879">
    <property type="entry name" value="Ssp411-like_TRX"/>
</dbReference>
<name>W4L736_ENTF1</name>
<dbReference type="InterPro" id="IPR012341">
    <property type="entry name" value="6hp_glycosidase-like_sf"/>
</dbReference>
<evidence type="ECO:0000313" key="4">
    <source>
        <dbReference type="Proteomes" id="UP000019141"/>
    </source>
</evidence>
<dbReference type="PANTHER" id="PTHR42899">
    <property type="entry name" value="SPERMATOGENESIS-ASSOCIATED PROTEIN 20"/>
    <property type="match status" value="1"/>
</dbReference>
<accession>W4L736</accession>
<evidence type="ECO:0000256" key="1">
    <source>
        <dbReference type="SAM" id="Phobius"/>
    </source>
</evidence>
<gene>
    <name evidence="3" type="ORF">ETSY1_40365</name>
</gene>
<feature type="transmembrane region" description="Helical" evidence="1">
    <location>
        <begin position="12"/>
        <end position="29"/>
    </location>
</feature>
<protein>
    <recommendedName>
        <fullName evidence="2">Spermatogenesis-associated protein 20-like TRX domain-containing protein</fullName>
    </recommendedName>
</protein>
<reference evidence="3 4" key="1">
    <citation type="journal article" date="2014" name="Nature">
        <title>An environmental bacterial taxon with a large and distinct metabolic repertoire.</title>
        <authorList>
            <person name="Wilson M.C."/>
            <person name="Mori T."/>
            <person name="Ruckert C."/>
            <person name="Uria A.R."/>
            <person name="Helf M.J."/>
            <person name="Takada K."/>
            <person name="Gernert C."/>
            <person name="Steffens U.A."/>
            <person name="Heycke N."/>
            <person name="Schmitt S."/>
            <person name="Rinke C."/>
            <person name="Helfrich E.J."/>
            <person name="Brachmann A.O."/>
            <person name="Gurgui C."/>
            <person name="Wakimoto T."/>
            <person name="Kracht M."/>
            <person name="Crusemann M."/>
            <person name="Hentschel U."/>
            <person name="Abe I."/>
            <person name="Matsunaga S."/>
            <person name="Kalinowski J."/>
            <person name="Takeyama H."/>
            <person name="Piel J."/>
        </authorList>
    </citation>
    <scope>NUCLEOTIDE SEQUENCE [LARGE SCALE GENOMIC DNA]</scope>
    <source>
        <strain evidence="4">TSY1</strain>
    </source>
</reference>
<dbReference type="CDD" id="cd02955">
    <property type="entry name" value="SSP411"/>
    <property type="match status" value="1"/>
</dbReference>
<dbReference type="GO" id="GO:0005975">
    <property type="term" value="P:carbohydrate metabolic process"/>
    <property type="evidence" value="ECO:0007669"/>
    <property type="project" value="InterPro"/>
</dbReference>
<dbReference type="PANTHER" id="PTHR42899:SF1">
    <property type="entry name" value="SPERMATOGENESIS-ASSOCIATED PROTEIN 20"/>
    <property type="match status" value="1"/>
</dbReference>
<keyword evidence="1" id="KW-0812">Transmembrane</keyword>
<dbReference type="InterPro" id="IPR008928">
    <property type="entry name" value="6-hairpin_glycosidase_sf"/>
</dbReference>
<dbReference type="PATRIC" id="fig|1429438.4.peg.7563"/>
<proteinExistence type="predicted"/>
<dbReference type="InterPro" id="IPR036249">
    <property type="entry name" value="Thioredoxin-like_sf"/>
</dbReference>